<proteinExistence type="predicted"/>
<accession>A0ABV0UM04</accession>
<dbReference type="Proteomes" id="UP001482620">
    <property type="component" value="Unassembled WGS sequence"/>
</dbReference>
<organism evidence="1 2">
    <name type="scientific">Ilyodon furcidens</name>
    <name type="common">goldbreast splitfin</name>
    <dbReference type="NCBI Taxonomy" id="33524"/>
    <lineage>
        <taxon>Eukaryota</taxon>
        <taxon>Metazoa</taxon>
        <taxon>Chordata</taxon>
        <taxon>Craniata</taxon>
        <taxon>Vertebrata</taxon>
        <taxon>Euteleostomi</taxon>
        <taxon>Actinopterygii</taxon>
        <taxon>Neopterygii</taxon>
        <taxon>Teleostei</taxon>
        <taxon>Neoteleostei</taxon>
        <taxon>Acanthomorphata</taxon>
        <taxon>Ovalentaria</taxon>
        <taxon>Atherinomorphae</taxon>
        <taxon>Cyprinodontiformes</taxon>
        <taxon>Goodeidae</taxon>
        <taxon>Ilyodon</taxon>
    </lineage>
</organism>
<comment type="caution">
    <text evidence="1">The sequence shown here is derived from an EMBL/GenBank/DDBJ whole genome shotgun (WGS) entry which is preliminary data.</text>
</comment>
<gene>
    <name evidence="1" type="ORF">ILYODFUR_024861</name>
</gene>
<dbReference type="EMBL" id="JAHRIQ010072499">
    <property type="protein sequence ID" value="MEQ2245173.1"/>
    <property type="molecule type" value="Genomic_DNA"/>
</dbReference>
<keyword evidence="2" id="KW-1185">Reference proteome</keyword>
<name>A0ABV0UM04_9TELE</name>
<reference evidence="1 2" key="1">
    <citation type="submission" date="2021-06" db="EMBL/GenBank/DDBJ databases">
        <authorList>
            <person name="Palmer J.M."/>
        </authorList>
    </citation>
    <scope>NUCLEOTIDE SEQUENCE [LARGE SCALE GENOMIC DNA]</scope>
    <source>
        <strain evidence="2">if_2019</strain>
        <tissue evidence="1">Muscle</tissue>
    </source>
</reference>
<sequence>MKTRGNLIPIVSSWLRDSSRRQFVLHNVVQCLVAESGVSFLDVMKKAPEPQLVCTPNPAAQQVYDQMLKRFPQLEERVLQKTYT</sequence>
<protein>
    <submittedName>
        <fullName evidence="1">Uncharacterized protein</fullName>
    </submittedName>
</protein>
<evidence type="ECO:0000313" key="1">
    <source>
        <dbReference type="EMBL" id="MEQ2245173.1"/>
    </source>
</evidence>
<evidence type="ECO:0000313" key="2">
    <source>
        <dbReference type="Proteomes" id="UP001482620"/>
    </source>
</evidence>